<dbReference type="EMBL" id="CP010836">
    <property type="protein sequence ID" value="AJP71406.1"/>
    <property type="molecule type" value="Genomic_DNA"/>
</dbReference>
<keyword evidence="3" id="KW-1185">Reference proteome</keyword>
<reference evidence="2 3" key="2">
    <citation type="submission" date="2015-02" db="EMBL/GenBank/DDBJ databases">
        <title>The complete genome of Sphingomonas hengshuiensis sp. WHSC-8 isolated from soil of Hengshui Lake.</title>
        <authorList>
            <person name="Wei S."/>
            <person name="Guo J."/>
            <person name="Su C."/>
            <person name="Wu R."/>
            <person name="Zhang Z."/>
            <person name="Liang K."/>
            <person name="Li H."/>
            <person name="Wang T."/>
            <person name="Liu H."/>
            <person name="Zhang C."/>
            <person name="Li Z."/>
            <person name="Wang Q."/>
            <person name="Meng J."/>
        </authorList>
    </citation>
    <scope>NUCLEOTIDE SEQUENCE [LARGE SCALE GENOMIC DNA]</scope>
    <source>
        <strain evidence="2 3">WHSC-8</strain>
    </source>
</reference>
<feature type="chain" id="PRO_5030842359" evidence="1">
    <location>
        <begin position="21"/>
        <end position="177"/>
    </location>
</feature>
<evidence type="ECO:0000313" key="3">
    <source>
        <dbReference type="Proteomes" id="UP000032300"/>
    </source>
</evidence>
<proteinExistence type="predicted"/>
<dbReference type="Proteomes" id="UP000032300">
    <property type="component" value="Chromosome"/>
</dbReference>
<dbReference type="AlphaFoldDB" id="A0A7U4J700"/>
<keyword evidence="1" id="KW-0732">Signal</keyword>
<gene>
    <name evidence="2" type="ORF">TS85_05915</name>
</gene>
<dbReference type="RefSeq" id="WP_044331001.1">
    <property type="nucleotide sequence ID" value="NZ_CP010836.1"/>
</dbReference>
<name>A0A7U4J700_9SPHN</name>
<accession>A0A7U4J700</accession>
<protein>
    <submittedName>
        <fullName evidence="2">Uncharacterized protein</fullName>
    </submittedName>
</protein>
<evidence type="ECO:0000313" key="2">
    <source>
        <dbReference type="EMBL" id="AJP71406.1"/>
    </source>
</evidence>
<dbReference type="OrthoDB" id="7563094at2"/>
<evidence type="ECO:0000256" key="1">
    <source>
        <dbReference type="SAM" id="SignalP"/>
    </source>
</evidence>
<sequence length="177" mass="18762">MHILPIAALALAATALPAHAADLATLDCVVSKLDAAARSQIEADVVRNMAETGKRPTYAPAVKTALKEAATACATEHQWSNPAAGAAAIYALAKVGLPIAQRVVGERGFDAAALEDQFQALPEETRNRVLTAEENQALVRGAVTEEAQQTRENAELLNEYFAFLSTVQYAAQEFSQG</sequence>
<reference evidence="2 3" key="1">
    <citation type="journal article" date="2015" name="Int. J. Syst. Evol. Microbiol.">
        <title>Sphingomonas hengshuiensis sp. nov., isolated from lake wetland.</title>
        <authorList>
            <person name="Wei S."/>
            <person name="Wang T."/>
            <person name="Liu H."/>
            <person name="Zhang C."/>
            <person name="Guo J."/>
            <person name="Wang Q."/>
            <person name="Liang K."/>
            <person name="Zhang Z."/>
        </authorList>
    </citation>
    <scope>NUCLEOTIDE SEQUENCE [LARGE SCALE GENOMIC DNA]</scope>
    <source>
        <strain evidence="2 3">WHSC-8</strain>
    </source>
</reference>
<dbReference type="KEGG" id="sphi:TS85_05915"/>
<feature type="signal peptide" evidence="1">
    <location>
        <begin position="1"/>
        <end position="20"/>
    </location>
</feature>
<organism evidence="2 3">
    <name type="scientific">Sphingomonas hengshuiensis</name>
    <dbReference type="NCBI Taxonomy" id="1609977"/>
    <lineage>
        <taxon>Bacteria</taxon>
        <taxon>Pseudomonadati</taxon>
        <taxon>Pseudomonadota</taxon>
        <taxon>Alphaproteobacteria</taxon>
        <taxon>Sphingomonadales</taxon>
        <taxon>Sphingomonadaceae</taxon>
        <taxon>Sphingomonas</taxon>
    </lineage>
</organism>